<dbReference type="Proteomes" id="UP000626109">
    <property type="component" value="Unassembled WGS sequence"/>
</dbReference>
<organism evidence="3 4">
    <name type="scientific">Polarella glacialis</name>
    <name type="common">Dinoflagellate</name>
    <dbReference type="NCBI Taxonomy" id="89957"/>
    <lineage>
        <taxon>Eukaryota</taxon>
        <taxon>Sar</taxon>
        <taxon>Alveolata</taxon>
        <taxon>Dinophyceae</taxon>
        <taxon>Suessiales</taxon>
        <taxon>Suessiaceae</taxon>
        <taxon>Polarella</taxon>
    </lineage>
</organism>
<dbReference type="GO" id="GO:0016757">
    <property type="term" value="F:glycosyltransferase activity"/>
    <property type="evidence" value="ECO:0007669"/>
    <property type="project" value="InterPro"/>
</dbReference>
<comment type="similarity">
    <text evidence="1">Belongs to the glycosyltransferase 47 family.</text>
</comment>
<dbReference type="InterPro" id="IPR040911">
    <property type="entry name" value="Exostosin_GT47"/>
</dbReference>
<gene>
    <name evidence="3" type="ORF">PGLA2088_LOCUS8735</name>
</gene>
<dbReference type="Pfam" id="PF03016">
    <property type="entry name" value="Exostosin_GT47"/>
    <property type="match status" value="1"/>
</dbReference>
<feature type="non-terminal residue" evidence="3">
    <location>
        <position position="250"/>
    </location>
</feature>
<feature type="non-terminal residue" evidence="3">
    <location>
        <position position="1"/>
    </location>
</feature>
<dbReference type="PANTHER" id="PTHR11062">
    <property type="entry name" value="EXOSTOSIN HEPARAN SULFATE GLYCOSYLTRANSFERASE -RELATED"/>
    <property type="match status" value="1"/>
</dbReference>
<evidence type="ECO:0000313" key="4">
    <source>
        <dbReference type="Proteomes" id="UP000626109"/>
    </source>
</evidence>
<proteinExistence type="inferred from homology"/>
<evidence type="ECO:0000256" key="1">
    <source>
        <dbReference type="ARBA" id="ARBA00010271"/>
    </source>
</evidence>
<dbReference type="PANTHER" id="PTHR11062:SF281">
    <property type="entry name" value="EXOSTOSIN-LIKE 2"/>
    <property type="match status" value="1"/>
</dbReference>
<name>A0A813IHU5_POLGL</name>
<dbReference type="AlphaFoldDB" id="A0A813IHU5"/>
<sequence length="250" mass="29130">ADFFFVPDYRACHLHLAPNKLHKGLTRIEGDDFHSKIIRNHHEKYRQPARAEELFKELVGSLEHFDRRKGMDHIFVFSDQGFIVNFTHTFPSWRDHISHSIFATTEAFTPGCGQSCFSPWKDFVIPGHLDLDRMQAIHNFSKPTHSRSLLFNFHGRLPINHDYYENVTVRKAITQFSEIPDVSVGGFIEEYFEVMGDSHFCLIPEGTSSWTNHLYESFFAGCIPLILSDKFVLPFQELIDWPSLSIRWPQ</sequence>
<evidence type="ECO:0000313" key="3">
    <source>
        <dbReference type="EMBL" id="CAE8650975.1"/>
    </source>
</evidence>
<protein>
    <recommendedName>
        <fullName evidence="2">Exostosin GT47 domain-containing protein</fullName>
    </recommendedName>
</protein>
<evidence type="ECO:0000259" key="2">
    <source>
        <dbReference type="Pfam" id="PF03016"/>
    </source>
</evidence>
<feature type="domain" description="Exostosin GT47" evidence="2">
    <location>
        <begin position="35"/>
        <end position="249"/>
    </location>
</feature>
<dbReference type="InterPro" id="IPR004263">
    <property type="entry name" value="Exostosin"/>
</dbReference>
<dbReference type="EMBL" id="CAJNNW010009463">
    <property type="protein sequence ID" value="CAE8650975.1"/>
    <property type="molecule type" value="Genomic_DNA"/>
</dbReference>
<accession>A0A813IHU5</accession>
<reference evidence="3" key="1">
    <citation type="submission" date="2021-02" db="EMBL/GenBank/DDBJ databases">
        <authorList>
            <person name="Dougan E. K."/>
            <person name="Rhodes N."/>
            <person name="Thang M."/>
            <person name="Chan C."/>
        </authorList>
    </citation>
    <scope>NUCLEOTIDE SEQUENCE</scope>
</reference>
<comment type="caution">
    <text evidence="3">The sequence shown here is derived from an EMBL/GenBank/DDBJ whole genome shotgun (WGS) entry which is preliminary data.</text>
</comment>